<keyword evidence="2" id="KW-0732">Signal</keyword>
<sequence length="1491" mass="163087">MKKLSSSKLIWGIIILLHFLVQAHCISYNCEVVGKYPDPEDDHRYHQCFWLYGTLVYLHNVCPLKTCFNDTIKYCNKESCQDYVSKVSKSYDCSTRDEKSYPCTEAGYFADPKDGSYYYKCVQVRAPDGELEWESWCYTCHSIDKTCFSNALKTCIPCGKGGATGGGGGNTGGGGTGGGGTGGGGTAGGDGKPTLTYNCKGYNALSFPCGKHATEKSTGEAYIGMFENPGDESTYYQCYYKGGKASAVCTACNKENHEVYHIDMKKCIPNKIHPTPPPKPNTKPYDCSTRTLTSYPCTKGGFVADPTDNTVFYQCVQKGTDWESRCYSCNSKLKTCYNNVLKACISCDYNEGDGHGTGGTNGGGTNGGIGGGGTGGPSTTTYDCDGYGGFSIPCQQLGSGTHAHPGDTSVYFNCAKKGKKDVAECKSCNKAKEQTYNILSKKCEAPHGHGIVVSGTIKPYDCSGYTSKSYPCSKKGYFPHPKDPTVYFHCYTLQTDKDSDDGGGLRLGLGLFGTGAGIQIGGDSLLKVGAGISPLGIGGALKIGGSDKKTVTTQKWLSKCYICNSQKKSCFKEDVQRCVNGCENGGSSLSYDCSAYNEKVTPETSCDALKKKGQKFFGLFGDRSVYFQCVKIKGKWYYYCFQCTPRSCYDQEKQICVLGTCDKKPKSKPSGRMLEGVGMEIPASEQSNEAANPHPKKNQKTRCSKYAMKSYHCINEGYFPYPEDPTVYFNCTRGNNGTLISKCRICNQLMQGCFNNDTQSCAHGCGLGLGNYDCSETPGLINTALSCADYHSRGQKYFGISADKSVYFECEKIGETWYHNCIECPSNQCFDQHKQQCEACHGYFADPKDGSYYYKCIQVRAPDGELEWESWCYTCHSIDKTCFSNALKACVPCGKGGSAGGGKPKLTYNCKGYNELSFPCDQHATKKSTGDAYIGMFENPGDESTYYQCYYKGGKAGAVCATCDKKKYEVYSIDMKKCITGKHAPPPTTPKPPPTTTPKPTPKTTPKPPPKTTPKPPPKTTPKPPPKTTPKPPPTTTPKPPPPKPKPYDCSTRTLTSFPCTKGGYVADPNDSTVFYLCAQKGSNWESRCYSCNSKKKTCYNNILKACVSCDYKGTGGGSTGGGGSGTGGPSTTTYDCGGYGGFSIPCQQLGSGTHAHPGDTSVYFNCAKKGGKDVAECMSCNQGKEEIYNIRKKKCESQGIVVTGTVKPYDCSGYTSKSYPCSKEGYFPHPKDPTVYFHCFGSSQKSKCYICNSQKKSCFKEDVQRCVNGCKKGGDTLSYDCTAYNQRVTPETSCDALLKKGQKFFGLFGDRSVYFQCVKISGKWYYYCYKCTPRSCYNQDRQICVLGTCDETSKPKGRMLLGEGMESPAGEQENEAAYPPQKQNMKTRCSKYSMKSYQCINEGYFPYPEDPTVYFNCTRGNDGTLTSKCRISLSCADYHSRGQKYFGISADKSVYFECEKIGEIWYHNCIECPSNQCFDQHKQQCEACHG</sequence>
<dbReference type="Proteomes" id="UP001642540">
    <property type="component" value="Unassembled WGS sequence"/>
</dbReference>
<feature type="compositionally biased region" description="Pro residues" evidence="1">
    <location>
        <begin position="984"/>
        <end position="1045"/>
    </location>
</feature>
<feature type="region of interest" description="Disordered" evidence="1">
    <location>
        <begin position="981"/>
        <end position="1048"/>
    </location>
</feature>
<keyword evidence="5" id="KW-1185">Reference proteome</keyword>
<feature type="domain" description="Chitin-binding type-2" evidence="3">
    <location>
        <begin position="392"/>
        <end position="450"/>
    </location>
</feature>
<evidence type="ECO:0000313" key="4">
    <source>
        <dbReference type="EMBL" id="CAL8123502.1"/>
    </source>
</evidence>
<dbReference type="PANTHER" id="PTHR40903">
    <property type="entry name" value="GLYCINE-RICH CELL WALL STRUCTURAL PROTEIN 1-LIKE"/>
    <property type="match status" value="1"/>
</dbReference>
<proteinExistence type="predicted"/>
<feature type="domain" description="Chitin-binding type-2" evidence="3">
    <location>
        <begin position="1220"/>
        <end position="1273"/>
    </location>
</feature>
<accession>A0ABP1R967</accession>
<feature type="domain" description="Chitin-binding type-2" evidence="3">
    <location>
        <begin position="1145"/>
        <end position="1214"/>
    </location>
</feature>
<dbReference type="InterPro" id="IPR002557">
    <property type="entry name" value="Chitin-bd_dom"/>
</dbReference>
<feature type="signal peptide" evidence="2">
    <location>
        <begin position="1"/>
        <end position="25"/>
    </location>
</feature>
<dbReference type="EMBL" id="CAXLJM020000068">
    <property type="protein sequence ID" value="CAL8123502.1"/>
    <property type="molecule type" value="Genomic_DNA"/>
</dbReference>
<evidence type="ECO:0000313" key="5">
    <source>
        <dbReference type="Proteomes" id="UP001642540"/>
    </source>
</evidence>
<evidence type="ECO:0000256" key="1">
    <source>
        <dbReference type="SAM" id="MobiDB-lite"/>
    </source>
</evidence>
<dbReference type="SMART" id="SM00494">
    <property type="entry name" value="ChtBD2"/>
    <property type="match status" value="7"/>
</dbReference>
<name>A0ABP1R967_9HEXA</name>
<comment type="caution">
    <text evidence="4">The sequence shown here is derived from an EMBL/GenBank/DDBJ whole genome shotgun (WGS) entry which is preliminary data.</text>
</comment>
<dbReference type="PANTHER" id="PTHR40903:SF1">
    <property type="entry name" value="HYPHALLY REGULATED CELL WALL PROTEIN 3"/>
    <property type="match status" value="1"/>
</dbReference>
<gene>
    <name evidence="4" type="ORF">ODALV1_LOCUS20219</name>
</gene>
<feature type="domain" description="Chitin-binding type-2" evidence="3">
    <location>
        <begin position="604"/>
        <end position="663"/>
    </location>
</feature>
<feature type="domain" description="Chitin-binding type-2" evidence="3">
    <location>
        <begin position="28"/>
        <end position="82"/>
    </location>
</feature>
<organism evidence="4 5">
    <name type="scientific">Orchesella dallaii</name>
    <dbReference type="NCBI Taxonomy" id="48710"/>
    <lineage>
        <taxon>Eukaryota</taxon>
        <taxon>Metazoa</taxon>
        <taxon>Ecdysozoa</taxon>
        <taxon>Arthropoda</taxon>
        <taxon>Hexapoda</taxon>
        <taxon>Collembola</taxon>
        <taxon>Entomobryomorpha</taxon>
        <taxon>Entomobryoidea</taxon>
        <taxon>Orchesellidae</taxon>
        <taxon>Orchesellinae</taxon>
        <taxon>Orchesella</taxon>
    </lineage>
</organism>
<evidence type="ECO:0000256" key="2">
    <source>
        <dbReference type="SAM" id="SignalP"/>
    </source>
</evidence>
<protein>
    <recommendedName>
        <fullName evidence="3">Chitin-binding type-2 domain-containing protein</fullName>
    </recommendedName>
</protein>
<feature type="chain" id="PRO_5046735275" description="Chitin-binding type-2 domain-containing protein" evidence="2">
    <location>
        <begin position="26"/>
        <end position="1491"/>
    </location>
</feature>
<evidence type="ECO:0000259" key="3">
    <source>
        <dbReference type="SMART" id="SM00494"/>
    </source>
</evidence>
<reference evidence="4 5" key="1">
    <citation type="submission" date="2024-08" db="EMBL/GenBank/DDBJ databases">
        <authorList>
            <person name="Cucini C."/>
            <person name="Frati F."/>
        </authorList>
    </citation>
    <scope>NUCLEOTIDE SEQUENCE [LARGE SCALE GENOMIC DNA]</scope>
</reference>
<feature type="domain" description="Chitin-binding type-2" evidence="3">
    <location>
        <begin position="1058"/>
        <end position="1117"/>
    </location>
</feature>
<feature type="domain" description="Chitin-binding type-2" evidence="3">
    <location>
        <begin position="295"/>
        <end position="346"/>
    </location>
</feature>